<organism evidence="2 3">
    <name type="scientific">Stieleria maiorica</name>
    <dbReference type="NCBI Taxonomy" id="2795974"/>
    <lineage>
        <taxon>Bacteria</taxon>
        <taxon>Pseudomonadati</taxon>
        <taxon>Planctomycetota</taxon>
        <taxon>Planctomycetia</taxon>
        <taxon>Pirellulales</taxon>
        <taxon>Pirellulaceae</taxon>
        <taxon>Stieleria</taxon>
    </lineage>
</organism>
<dbReference type="Proteomes" id="UP000321353">
    <property type="component" value="Chromosome"/>
</dbReference>
<evidence type="ECO:0008006" key="4">
    <source>
        <dbReference type="Google" id="ProtNLM"/>
    </source>
</evidence>
<dbReference type="EMBL" id="CP036264">
    <property type="protein sequence ID" value="QEF99938.1"/>
    <property type="molecule type" value="Genomic_DNA"/>
</dbReference>
<feature type="transmembrane region" description="Helical" evidence="1">
    <location>
        <begin position="214"/>
        <end position="232"/>
    </location>
</feature>
<feature type="transmembrane region" description="Helical" evidence="1">
    <location>
        <begin position="367"/>
        <end position="392"/>
    </location>
</feature>
<gene>
    <name evidence="2" type="ORF">Mal15_40050</name>
</gene>
<keyword evidence="3" id="KW-1185">Reference proteome</keyword>
<evidence type="ECO:0000313" key="2">
    <source>
        <dbReference type="EMBL" id="QEF99938.1"/>
    </source>
</evidence>
<evidence type="ECO:0000256" key="1">
    <source>
        <dbReference type="SAM" id="Phobius"/>
    </source>
</evidence>
<reference evidence="2 3" key="1">
    <citation type="submission" date="2019-02" db="EMBL/GenBank/DDBJ databases">
        <title>Planctomycetal bacteria perform biofilm scaping via a novel small molecule.</title>
        <authorList>
            <person name="Jeske O."/>
            <person name="Boedeker C."/>
            <person name="Wiegand S."/>
            <person name="Breitling P."/>
            <person name="Kallscheuer N."/>
            <person name="Jogler M."/>
            <person name="Rohde M."/>
            <person name="Petersen J."/>
            <person name="Medema M.H."/>
            <person name="Surup F."/>
            <person name="Jogler C."/>
        </authorList>
    </citation>
    <scope>NUCLEOTIDE SEQUENCE [LARGE SCALE GENOMIC DNA]</scope>
    <source>
        <strain evidence="2 3">Mal15</strain>
    </source>
</reference>
<name>A0A5B9MFL7_9BACT</name>
<keyword evidence="1" id="KW-0472">Membrane</keyword>
<feature type="transmembrane region" description="Helical" evidence="1">
    <location>
        <begin position="60"/>
        <end position="81"/>
    </location>
</feature>
<feature type="transmembrane region" description="Helical" evidence="1">
    <location>
        <begin position="412"/>
        <end position="430"/>
    </location>
</feature>
<accession>A0A5B9MFL7</accession>
<evidence type="ECO:0000313" key="3">
    <source>
        <dbReference type="Proteomes" id="UP000321353"/>
    </source>
</evidence>
<sequence>MKFNAAPIRWLLFAIIGVAVAAISGRLAMHMVNDTPSYVDYPLGSLTDALLSIRTPGYPVFLAVVSATVGLSWVPLLQVLLHATASWSFTEALHRRGMPLRSAGAAGGCILVGCTAADHISTISTDAPAASLGVITASLLMNACRTRSATQTVACAIACAVVAIITIFVRPAYLFLVPWIAVTGWLLFDRGAVVTADADADDGADATVAPSRLLGLKIACAVGIVVVGWMFIRKLVVSDFAIAPFGHQNLSAVLVQTVPAETLRNLPGESAELGRRVADELTRRGFQLPDPSGGSLPTLTIEQQWGQINYGIVWPLAREVDAKKDASNPLAPEVRVHRQIGTLNRAILSQSPTGYLRWLLLAVRRSVWGTAANIAMHPIFLPTVLLGLLWLLVKVVRQPAIGPIELPAGWNAFAIVAITYAVFSIGFVILTSPPLGRFADAGAIFLPGLVASVVVANLAAARGS</sequence>
<dbReference type="KEGG" id="smam:Mal15_40050"/>
<dbReference type="AlphaFoldDB" id="A0A5B9MFL7"/>
<keyword evidence="1" id="KW-0812">Transmembrane</keyword>
<feature type="transmembrane region" description="Helical" evidence="1">
    <location>
        <begin position="442"/>
        <end position="461"/>
    </location>
</feature>
<protein>
    <recommendedName>
        <fullName evidence="4">Glycosyltransferase RgtA/B/C/D-like domain-containing protein</fullName>
    </recommendedName>
</protein>
<feature type="transmembrane region" description="Helical" evidence="1">
    <location>
        <begin position="156"/>
        <end position="181"/>
    </location>
</feature>
<dbReference type="RefSeq" id="WP_147869259.1">
    <property type="nucleotide sequence ID" value="NZ_CP036264.1"/>
</dbReference>
<proteinExistence type="predicted"/>
<keyword evidence="1" id="KW-1133">Transmembrane helix</keyword>